<accession>A0ABV4WG70</accession>
<dbReference type="RefSeq" id="WP_413276318.1">
    <property type="nucleotide sequence ID" value="NZ_JBHFNT010000048.1"/>
</dbReference>
<dbReference type="Proteomes" id="UP001576780">
    <property type="component" value="Unassembled WGS sequence"/>
</dbReference>
<evidence type="ECO:0000313" key="2">
    <source>
        <dbReference type="Proteomes" id="UP001576780"/>
    </source>
</evidence>
<dbReference type="EMBL" id="JBHFNT010000048">
    <property type="protein sequence ID" value="MFB2833867.1"/>
    <property type="molecule type" value="Genomic_DNA"/>
</dbReference>
<organism evidence="1 2">
    <name type="scientific">Floridaenema evergladense BLCC-F167</name>
    <dbReference type="NCBI Taxonomy" id="3153639"/>
    <lineage>
        <taxon>Bacteria</taxon>
        <taxon>Bacillati</taxon>
        <taxon>Cyanobacteriota</taxon>
        <taxon>Cyanophyceae</taxon>
        <taxon>Oscillatoriophycideae</taxon>
        <taxon>Aerosakkonematales</taxon>
        <taxon>Aerosakkonemataceae</taxon>
        <taxon>Floridanema</taxon>
        <taxon>Floridanema evergladense</taxon>
    </lineage>
</organism>
<reference evidence="1 2" key="1">
    <citation type="submission" date="2024-09" db="EMBL/GenBank/DDBJ databases">
        <title>Floridaenema gen nov. (Aerosakkonemataceae, Aerosakkonematales ord. nov., Cyanobacteria) from benthic tropical and subtropical fresh waters, with the description of four new species.</title>
        <authorList>
            <person name="Moretto J.A."/>
            <person name="Berthold D.E."/>
            <person name="Lefler F.W."/>
            <person name="Huang I.-S."/>
            <person name="Laughinghouse H. IV."/>
        </authorList>
    </citation>
    <scope>NUCLEOTIDE SEQUENCE [LARGE SCALE GENOMIC DNA]</scope>
    <source>
        <strain evidence="1 2">BLCC-F167</strain>
    </source>
</reference>
<keyword evidence="2" id="KW-1185">Reference proteome</keyword>
<comment type="caution">
    <text evidence="1">The sequence shown here is derived from an EMBL/GenBank/DDBJ whole genome shotgun (WGS) entry which is preliminary data.</text>
</comment>
<name>A0ABV4WG70_9CYAN</name>
<evidence type="ECO:0000313" key="1">
    <source>
        <dbReference type="EMBL" id="MFB2833867.1"/>
    </source>
</evidence>
<protein>
    <submittedName>
        <fullName evidence="1">Uncharacterized protein</fullName>
    </submittedName>
</protein>
<sequence>MFNNGYRKDAQERLRRAVEKYEKACEYLQNAAGSLYQTRVNRGVEIIQLCENYINTLANSPKEFSKVVAELKFQLKQITGKDWELIYTDPNTKIVAGTAGAGVMAGAGVACFGPAAAMAIATTFGTASTGTAIATLSGAAATNAALAWLGGGAVVAGGGGMAAGNALLALAGPVGWAIGGATLVGSGVMLSKQNEKIGREATNRAVEIEGHTAKANTTKTEVNLLEQETVRLANLIQSELQFFKQNAPLNYLDFSQSLKQRLATLINSINSLSQSLKKTVDLKL</sequence>
<gene>
    <name evidence="1" type="ORF">ACE1CA_04980</name>
</gene>
<proteinExistence type="predicted"/>